<dbReference type="NCBIfam" id="NF042914">
    <property type="entry name" value="SAV915_dom"/>
    <property type="match status" value="1"/>
</dbReference>
<organism evidence="2 3">
    <name type="scientific">Streptomyces evansiae</name>
    <dbReference type="NCBI Taxonomy" id="3075535"/>
    <lineage>
        <taxon>Bacteria</taxon>
        <taxon>Bacillati</taxon>
        <taxon>Actinomycetota</taxon>
        <taxon>Actinomycetes</taxon>
        <taxon>Kitasatosporales</taxon>
        <taxon>Streptomycetaceae</taxon>
        <taxon>Streptomyces</taxon>
    </lineage>
</organism>
<evidence type="ECO:0000256" key="1">
    <source>
        <dbReference type="SAM" id="MobiDB-lite"/>
    </source>
</evidence>
<gene>
    <name evidence="2" type="ORF">RM574_05405</name>
</gene>
<dbReference type="Proteomes" id="UP001183607">
    <property type="component" value="Unassembled WGS sequence"/>
</dbReference>
<dbReference type="RefSeq" id="WP_093853098.1">
    <property type="nucleotide sequence ID" value="NZ_JAVRER010000006.1"/>
</dbReference>
<dbReference type="InterPro" id="IPR049975">
    <property type="entry name" value="SAV_915-like_dom"/>
</dbReference>
<sequence>MPARRPAPVRPAPSEPEPEPEPVPARAALALVPPPAPRRCYVPVTHGPHGQSPRLCRTPHGTRTAVAFTTAGALHAALGRSQAWTVLSPAALRALVAPLGVTTLTLDPRLVLAPGTAHRAGGAA</sequence>
<evidence type="ECO:0000313" key="2">
    <source>
        <dbReference type="EMBL" id="MDT0414921.1"/>
    </source>
</evidence>
<proteinExistence type="predicted"/>
<protein>
    <submittedName>
        <fullName evidence="2">SAV_915 family protein</fullName>
    </submittedName>
</protein>
<comment type="caution">
    <text evidence="2">The sequence shown here is derived from an EMBL/GenBank/DDBJ whole genome shotgun (WGS) entry which is preliminary data.</text>
</comment>
<dbReference type="EMBL" id="JAVRER010000006">
    <property type="protein sequence ID" value="MDT0414921.1"/>
    <property type="molecule type" value="Genomic_DNA"/>
</dbReference>
<accession>A0ABD5E0G6</accession>
<reference evidence="3" key="1">
    <citation type="submission" date="2023-07" db="EMBL/GenBank/DDBJ databases">
        <title>30 novel species of actinomycetes from the DSMZ collection.</title>
        <authorList>
            <person name="Nouioui I."/>
        </authorList>
    </citation>
    <scope>NUCLEOTIDE SEQUENCE [LARGE SCALE GENOMIC DNA]</scope>
    <source>
        <strain evidence="3">DSM 41982</strain>
    </source>
</reference>
<dbReference type="AlphaFoldDB" id="A0ABD5E0G6"/>
<feature type="region of interest" description="Disordered" evidence="1">
    <location>
        <begin position="1"/>
        <end position="24"/>
    </location>
</feature>
<name>A0ABD5E0G6_9ACTN</name>
<evidence type="ECO:0000313" key="3">
    <source>
        <dbReference type="Proteomes" id="UP001183607"/>
    </source>
</evidence>